<protein>
    <submittedName>
        <fullName evidence="3">YciI family protein</fullName>
    </submittedName>
</protein>
<dbReference type="Gene3D" id="3.30.70.1060">
    <property type="entry name" value="Dimeric alpha+beta barrel"/>
    <property type="match status" value="1"/>
</dbReference>
<dbReference type="PANTHER" id="PTHR33606">
    <property type="entry name" value="PROTEIN YCII"/>
    <property type="match status" value="1"/>
</dbReference>
<dbReference type="RefSeq" id="WP_309808615.1">
    <property type="nucleotide sequence ID" value="NZ_JBDXMX010000001.1"/>
</dbReference>
<accession>A0ABV0IF15</accession>
<dbReference type="EMBL" id="JBDXMX010000001">
    <property type="protein sequence ID" value="MEO9246753.1"/>
    <property type="molecule type" value="Genomic_DNA"/>
</dbReference>
<evidence type="ECO:0000256" key="1">
    <source>
        <dbReference type="ARBA" id="ARBA00007689"/>
    </source>
</evidence>
<dbReference type="InterPro" id="IPR005545">
    <property type="entry name" value="YCII"/>
</dbReference>
<dbReference type="InterPro" id="IPR051807">
    <property type="entry name" value="Sec-metab_biosynth-assoc"/>
</dbReference>
<organism evidence="3 4">
    <name type="scientific">Citricoccus nitrophenolicus</name>
    <dbReference type="NCBI Taxonomy" id="863575"/>
    <lineage>
        <taxon>Bacteria</taxon>
        <taxon>Bacillati</taxon>
        <taxon>Actinomycetota</taxon>
        <taxon>Actinomycetes</taxon>
        <taxon>Micrococcales</taxon>
        <taxon>Micrococcaceae</taxon>
        <taxon>Citricoccus</taxon>
    </lineage>
</organism>
<dbReference type="PANTHER" id="PTHR33606:SF3">
    <property type="entry name" value="PROTEIN YCII"/>
    <property type="match status" value="1"/>
</dbReference>
<feature type="domain" description="YCII-related" evidence="2">
    <location>
        <begin position="11"/>
        <end position="89"/>
    </location>
</feature>
<keyword evidence="4" id="KW-1185">Reference proteome</keyword>
<reference evidence="3 4" key="1">
    <citation type="submission" date="2024-05" db="EMBL/GenBank/DDBJ databases">
        <authorList>
            <person name="Yi C."/>
        </authorList>
    </citation>
    <scope>NUCLEOTIDE SEQUENCE [LARGE SCALE GENOMIC DNA]</scope>
    <source>
        <strain evidence="3 4">XS13</strain>
    </source>
</reference>
<dbReference type="SUPFAM" id="SSF54909">
    <property type="entry name" value="Dimeric alpha+beta barrel"/>
    <property type="match status" value="1"/>
</dbReference>
<dbReference type="Pfam" id="PF03795">
    <property type="entry name" value="YCII"/>
    <property type="match status" value="1"/>
</dbReference>
<dbReference type="InterPro" id="IPR011008">
    <property type="entry name" value="Dimeric_a/b-barrel"/>
</dbReference>
<name>A0ABV0IF15_9MICC</name>
<comment type="caution">
    <text evidence="3">The sequence shown here is derived from an EMBL/GenBank/DDBJ whole genome shotgun (WGS) entry which is preliminary data.</text>
</comment>
<comment type="similarity">
    <text evidence="1">Belongs to the YciI family.</text>
</comment>
<evidence type="ECO:0000313" key="4">
    <source>
        <dbReference type="Proteomes" id="UP001484097"/>
    </source>
</evidence>
<dbReference type="Proteomes" id="UP001484097">
    <property type="component" value="Unassembled WGS sequence"/>
</dbReference>
<evidence type="ECO:0000313" key="3">
    <source>
        <dbReference type="EMBL" id="MEO9246753.1"/>
    </source>
</evidence>
<sequence>MAEPQKIFAVQYHYVPGLSDQRDVHRAAHREFLVSLGPAMVAAGAYVDDPAAALLLVKAEDSGSVRDLLDGDPFRHHGLIATIEVHEWSCAVGDRAAAIRGDGA</sequence>
<proteinExistence type="inferred from homology"/>
<evidence type="ECO:0000259" key="2">
    <source>
        <dbReference type="Pfam" id="PF03795"/>
    </source>
</evidence>
<gene>
    <name evidence="3" type="ORF">ABDK96_03565</name>
</gene>